<protein>
    <submittedName>
        <fullName evidence="7">COP9 signalosome complex subunit 8</fullName>
    </submittedName>
</protein>
<proteinExistence type="predicted"/>
<evidence type="ECO:0000256" key="4">
    <source>
        <dbReference type="ARBA" id="ARBA00022790"/>
    </source>
</evidence>
<dbReference type="AlphaFoldDB" id="A0AAD8EZ78"/>
<evidence type="ECO:0000256" key="2">
    <source>
        <dbReference type="ARBA" id="ARBA00004496"/>
    </source>
</evidence>
<dbReference type="Pfam" id="PF10075">
    <property type="entry name" value="CSN8_PSD8_EIF3K"/>
    <property type="match status" value="1"/>
</dbReference>
<keyword evidence="3" id="KW-0963">Cytoplasm</keyword>
<feature type="domain" description="CSN8/PSMD8/EIF3K" evidence="6">
    <location>
        <begin position="30"/>
        <end position="162"/>
    </location>
</feature>
<dbReference type="Gene3D" id="1.25.40.990">
    <property type="match status" value="1"/>
</dbReference>
<evidence type="ECO:0000256" key="1">
    <source>
        <dbReference type="ARBA" id="ARBA00004123"/>
    </source>
</evidence>
<dbReference type="EMBL" id="JASAOG010000191">
    <property type="protein sequence ID" value="KAK0044808.1"/>
    <property type="molecule type" value="Genomic_DNA"/>
</dbReference>
<reference evidence="7" key="1">
    <citation type="journal article" date="2023" name="PLoS Negl. Trop. Dis.">
        <title>A genome sequence for Biomphalaria pfeifferi, the major vector snail for the human-infecting parasite Schistosoma mansoni.</title>
        <authorList>
            <person name="Bu L."/>
            <person name="Lu L."/>
            <person name="Laidemitt M.R."/>
            <person name="Zhang S.M."/>
            <person name="Mutuku M."/>
            <person name="Mkoji G."/>
            <person name="Steinauer M."/>
            <person name="Loker E.S."/>
        </authorList>
    </citation>
    <scope>NUCLEOTIDE SEQUENCE</scope>
    <source>
        <strain evidence="7">KasaAsao</strain>
    </source>
</reference>
<comment type="subcellular location">
    <subcellularLocation>
        <location evidence="2">Cytoplasm</location>
    </subcellularLocation>
    <subcellularLocation>
        <location evidence="1">Nucleus</location>
    </subcellularLocation>
</comment>
<keyword evidence="5" id="KW-0539">Nucleus</keyword>
<sequence length="189" mass="21284">MAAAVNTMDYAQLGSDLERQELEFGASPASPLLYCQLLAVYVLQNDLCNAKFLWKRIPLGIKQNCPELVLIWHVVQKMWLKDYAGTYEALQKEWSDDVKNIMLAVEDSVRARALRLVQLAYSNIHANEFATFVGMNVDKAVQAAVDAGWQVDNITGILIPKPLDPPAAPPIMNEQHLFVLTQYVTYMEN</sequence>
<keyword evidence="8" id="KW-1185">Reference proteome</keyword>
<organism evidence="7 8">
    <name type="scientific">Biomphalaria pfeifferi</name>
    <name type="common">Bloodfluke planorb</name>
    <name type="synonym">Freshwater snail</name>
    <dbReference type="NCBI Taxonomy" id="112525"/>
    <lineage>
        <taxon>Eukaryota</taxon>
        <taxon>Metazoa</taxon>
        <taxon>Spiralia</taxon>
        <taxon>Lophotrochozoa</taxon>
        <taxon>Mollusca</taxon>
        <taxon>Gastropoda</taxon>
        <taxon>Heterobranchia</taxon>
        <taxon>Euthyneura</taxon>
        <taxon>Panpulmonata</taxon>
        <taxon>Hygrophila</taxon>
        <taxon>Lymnaeoidea</taxon>
        <taxon>Planorbidae</taxon>
        <taxon>Biomphalaria</taxon>
    </lineage>
</organism>
<evidence type="ECO:0000256" key="3">
    <source>
        <dbReference type="ARBA" id="ARBA00022490"/>
    </source>
</evidence>
<evidence type="ECO:0000256" key="5">
    <source>
        <dbReference type="ARBA" id="ARBA00023242"/>
    </source>
</evidence>
<evidence type="ECO:0000313" key="8">
    <source>
        <dbReference type="Proteomes" id="UP001233172"/>
    </source>
</evidence>
<evidence type="ECO:0000313" key="7">
    <source>
        <dbReference type="EMBL" id="KAK0044808.1"/>
    </source>
</evidence>
<evidence type="ECO:0000259" key="6">
    <source>
        <dbReference type="Pfam" id="PF10075"/>
    </source>
</evidence>
<gene>
    <name evidence="7" type="ORF">Bpfe_025753</name>
</gene>
<dbReference type="Proteomes" id="UP001233172">
    <property type="component" value="Unassembled WGS sequence"/>
</dbReference>
<dbReference type="InterPro" id="IPR033205">
    <property type="entry name" value="COP9_CSN8"/>
</dbReference>
<dbReference type="InterPro" id="IPR033464">
    <property type="entry name" value="CSN8_PSD8_EIF3K"/>
</dbReference>
<dbReference type="GO" id="GO:0010387">
    <property type="term" value="P:COP9 signalosome assembly"/>
    <property type="evidence" value="ECO:0007669"/>
    <property type="project" value="InterPro"/>
</dbReference>
<dbReference type="GO" id="GO:0008180">
    <property type="term" value="C:COP9 signalosome"/>
    <property type="evidence" value="ECO:0007669"/>
    <property type="project" value="UniProtKB-KW"/>
</dbReference>
<dbReference type="PANTHER" id="PTHR13339:SF0">
    <property type="entry name" value="COP9 SIGNALOSOME COMPLEX SUBUNIT 8"/>
    <property type="match status" value="1"/>
</dbReference>
<reference evidence="7" key="2">
    <citation type="submission" date="2023-04" db="EMBL/GenBank/DDBJ databases">
        <authorList>
            <person name="Bu L."/>
            <person name="Lu L."/>
            <person name="Laidemitt M.R."/>
            <person name="Zhang S.M."/>
            <person name="Mutuku M."/>
            <person name="Mkoji G."/>
            <person name="Steinauer M."/>
            <person name="Loker E.S."/>
        </authorList>
    </citation>
    <scope>NUCLEOTIDE SEQUENCE</scope>
    <source>
        <strain evidence="7">KasaAsao</strain>
        <tissue evidence="7">Whole Snail</tissue>
    </source>
</reference>
<comment type="caution">
    <text evidence="7">The sequence shown here is derived from an EMBL/GenBank/DDBJ whole genome shotgun (WGS) entry which is preliminary data.</text>
</comment>
<dbReference type="GO" id="GO:0005737">
    <property type="term" value="C:cytoplasm"/>
    <property type="evidence" value="ECO:0007669"/>
    <property type="project" value="UniProtKB-SubCell"/>
</dbReference>
<name>A0AAD8EZ78_BIOPF</name>
<keyword evidence="4" id="KW-0736">Signalosome</keyword>
<dbReference type="GO" id="GO:0000338">
    <property type="term" value="P:protein deneddylation"/>
    <property type="evidence" value="ECO:0007669"/>
    <property type="project" value="InterPro"/>
</dbReference>
<accession>A0AAD8EZ78</accession>
<dbReference type="PANTHER" id="PTHR13339">
    <property type="entry name" value="COP9 SIGNALOSOME COMPLEX SUBUNIT 8"/>
    <property type="match status" value="1"/>
</dbReference>